<evidence type="ECO:0000313" key="4">
    <source>
        <dbReference type="EMBL" id="KAF4401982.1"/>
    </source>
</evidence>
<dbReference type="PANTHER" id="PTHR33223">
    <property type="entry name" value="CCHC-TYPE DOMAIN-CONTAINING PROTEIN"/>
    <property type="match status" value="1"/>
</dbReference>
<feature type="compositionally biased region" description="Basic and acidic residues" evidence="1">
    <location>
        <begin position="242"/>
        <end position="253"/>
    </location>
</feature>
<dbReference type="Proteomes" id="UP000525078">
    <property type="component" value="Unassembled WGS sequence"/>
</dbReference>
<dbReference type="PANTHER" id="PTHR33223:SF10">
    <property type="entry name" value="AMINOTRANSFERASE-LIKE PLANT MOBILE DOMAIN-CONTAINING PROTEIN"/>
    <property type="match status" value="1"/>
</dbReference>
<protein>
    <recommendedName>
        <fullName evidence="2">Retrotransposon gag domain-containing protein</fullName>
    </recommendedName>
</protein>
<reference evidence="5 6" key="1">
    <citation type="journal article" date="2020" name="bioRxiv">
        <title>Sequence and annotation of 42 cannabis genomes reveals extensive copy number variation in cannabinoid synthesis and pathogen resistance genes.</title>
        <authorList>
            <person name="Mckernan K.J."/>
            <person name="Helbert Y."/>
            <person name="Kane L.T."/>
            <person name="Ebling H."/>
            <person name="Zhang L."/>
            <person name="Liu B."/>
            <person name="Eaton Z."/>
            <person name="Mclaughlin S."/>
            <person name="Kingan S."/>
            <person name="Baybayan P."/>
            <person name="Concepcion G."/>
            <person name="Jordan M."/>
            <person name="Riva A."/>
            <person name="Barbazuk W."/>
            <person name="Harkins T."/>
        </authorList>
    </citation>
    <scope>NUCLEOTIDE SEQUENCE [LARGE SCALE GENOMIC DNA]</scope>
    <source>
        <strain evidence="5 6">cv. Jamaican Lion 4</strain>
        <strain evidence="4">Father</strain>
        <strain evidence="3">Mother</strain>
        <tissue evidence="4">Leaf</tissue>
    </source>
</reference>
<evidence type="ECO:0000313" key="3">
    <source>
        <dbReference type="EMBL" id="KAF4375076.1"/>
    </source>
</evidence>
<evidence type="ECO:0000259" key="2">
    <source>
        <dbReference type="Pfam" id="PF03732"/>
    </source>
</evidence>
<evidence type="ECO:0000313" key="6">
    <source>
        <dbReference type="Proteomes" id="UP000583929"/>
    </source>
</evidence>
<feature type="domain" description="Retrotransposon gag" evidence="2">
    <location>
        <begin position="83"/>
        <end position="173"/>
    </location>
</feature>
<gene>
    <name evidence="3" type="ORF">F8388_017222</name>
    <name evidence="4" type="ORF">G4B88_017494</name>
</gene>
<dbReference type="EMBL" id="JAATIP010000092">
    <property type="protein sequence ID" value="KAF4375076.1"/>
    <property type="molecule type" value="Genomic_DNA"/>
</dbReference>
<accession>A0A7J6I341</accession>
<dbReference type="AlphaFoldDB" id="A0A7J6I341"/>
<dbReference type="Proteomes" id="UP000583929">
    <property type="component" value="Unassembled WGS sequence"/>
</dbReference>
<keyword evidence="6" id="KW-1185">Reference proteome</keyword>
<name>A0A7J6I341_CANSA</name>
<dbReference type="Pfam" id="PF03732">
    <property type="entry name" value="Retrotrans_gag"/>
    <property type="match status" value="1"/>
</dbReference>
<evidence type="ECO:0000313" key="5">
    <source>
        <dbReference type="Proteomes" id="UP000525078"/>
    </source>
</evidence>
<organism evidence="4 6">
    <name type="scientific">Cannabis sativa</name>
    <name type="common">Hemp</name>
    <name type="synonym">Marijuana</name>
    <dbReference type="NCBI Taxonomy" id="3483"/>
    <lineage>
        <taxon>Eukaryota</taxon>
        <taxon>Viridiplantae</taxon>
        <taxon>Streptophyta</taxon>
        <taxon>Embryophyta</taxon>
        <taxon>Tracheophyta</taxon>
        <taxon>Spermatophyta</taxon>
        <taxon>Magnoliopsida</taxon>
        <taxon>eudicotyledons</taxon>
        <taxon>Gunneridae</taxon>
        <taxon>Pentapetalae</taxon>
        <taxon>rosids</taxon>
        <taxon>fabids</taxon>
        <taxon>Rosales</taxon>
        <taxon>Cannabaceae</taxon>
        <taxon>Cannabis</taxon>
    </lineage>
</organism>
<dbReference type="EMBL" id="JAATIQ010000009">
    <property type="protein sequence ID" value="KAF4401982.1"/>
    <property type="molecule type" value="Genomic_DNA"/>
</dbReference>
<dbReference type="InterPro" id="IPR005162">
    <property type="entry name" value="Retrotrans_gag_dom"/>
</dbReference>
<proteinExistence type="predicted"/>
<comment type="caution">
    <text evidence="4">The sequence shown here is derived from an EMBL/GenBank/DDBJ whole genome shotgun (WGS) entry which is preliminary data.</text>
</comment>
<evidence type="ECO:0000256" key="1">
    <source>
        <dbReference type="SAM" id="MobiDB-lite"/>
    </source>
</evidence>
<feature type="region of interest" description="Disordered" evidence="1">
    <location>
        <begin position="213"/>
        <end position="253"/>
    </location>
</feature>
<sequence length="271" mass="30850">MIWNKLLALEAKSHMGISSEWKGSTQSLFGNHILRVEAPQQYVAPKLPKYDGTCDLLEYECQFEQNMLTISVPLEDLKAIKCKMFTQGLRGPALRWFHNLTSGTINLYHELVLKFQMSFAISVRSAKVDTYLMLIHQGPDELLKKFINRFSIEYVSIPKCTDSITMKVLMQGLVHGFKLKKAIILEPGLSLIRALIMARVYVALEVEGKRHAEEVSRETSAPEDSFLFETNERTTPTARPQRRNETRQFGDRGIRVAATANMAQVRQTGSR</sequence>